<dbReference type="PROSITE" id="PS51220">
    <property type="entry name" value="NIDO"/>
    <property type="match status" value="1"/>
</dbReference>
<dbReference type="EMBL" id="JAIWYP010000012">
    <property type="protein sequence ID" value="KAH3724483.1"/>
    <property type="molecule type" value="Genomic_DNA"/>
</dbReference>
<feature type="domain" description="NIDO" evidence="2">
    <location>
        <begin position="36"/>
        <end position="191"/>
    </location>
</feature>
<sequence length="375" mass="43401">MDGFISLDFQPLYNQYGGENASEWRTAVQNHLVIAPLWTNIDSRNITDGGLWIHLFTDRQKNNVDIEKIQQLVRQYTNQTEFIVSVALVATWKHVTVHSPYEPGYELVKHQNLSMQCILASDGMYTYIIFNYDREQFSIRPLSEVPVVSGFTNLNYTGVILSNRYNFTRLNQESNVKPDFAGRWLYNVTVITESMKNEILCQRFYESNKDGLKTRIKKELEFALPCPCQEVLMIEDYTFTRNDSLRPGFGVHMTCYESWFFSAYGIKQRCCYMFSKLQSQYPGAVAAEFENKTVAEFLEKGYNQCCSPGVRKKYCNLYQEINPPDDCSRYTISDEIPLKADIMHDDLGVEKQHEDAAGEGMLGHFVRSVRKMFGL</sequence>
<dbReference type="PANTHER" id="PTHR13802:SF52">
    <property type="entry name" value="MUCIN-4"/>
    <property type="match status" value="1"/>
</dbReference>
<evidence type="ECO:0000259" key="2">
    <source>
        <dbReference type="PROSITE" id="PS51220"/>
    </source>
</evidence>
<dbReference type="Pfam" id="PF06119">
    <property type="entry name" value="NIDO"/>
    <property type="match status" value="1"/>
</dbReference>
<proteinExistence type="predicted"/>
<dbReference type="SMART" id="SM00539">
    <property type="entry name" value="NIDO"/>
    <property type="match status" value="1"/>
</dbReference>
<accession>A0A9D4HP50</accession>
<keyword evidence="4" id="KW-1185">Reference proteome</keyword>
<reference evidence="3" key="1">
    <citation type="journal article" date="2019" name="bioRxiv">
        <title>The Genome of the Zebra Mussel, Dreissena polymorpha: A Resource for Invasive Species Research.</title>
        <authorList>
            <person name="McCartney M.A."/>
            <person name="Auch B."/>
            <person name="Kono T."/>
            <person name="Mallez S."/>
            <person name="Zhang Y."/>
            <person name="Obille A."/>
            <person name="Becker A."/>
            <person name="Abrahante J.E."/>
            <person name="Garbe J."/>
            <person name="Badalamenti J.P."/>
            <person name="Herman A."/>
            <person name="Mangelson H."/>
            <person name="Liachko I."/>
            <person name="Sullivan S."/>
            <person name="Sone E.D."/>
            <person name="Koren S."/>
            <person name="Silverstein K.A.T."/>
            <person name="Beckman K.B."/>
            <person name="Gohl D.M."/>
        </authorList>
    </citation>
    <scope>NUCLEOTIDE SEQUENCE</scope>
    <source>
        <strain evidence="3">Duluth1</strain>
        <tissue evidence="3">Whole animal</tissue>
    </source>
</reference>
<dbReference type="GO" id="GO:0007160">
    <property type="term" value="P:cell-matrix adhesion"/>
    <property type="evidence" value="ECO:0007669"/>
    <property type="project" value="InterPro"/>
</dbReference>
<dbReference type="AlphaFoldDB" id="A0A9D4HP50"/>
<dbReference type="Proteomes" id="UP000828390">
    <property type="component" value="Unassembled WGS sequence"/>
</dbReference>
<organism evidence="3 4">
    <name type="scientific">Dreissena polymorpha</name>
    <name type="common">Zebra mussel</name>
    <name type="synonym">Mytilus polymorpha</name>
    <dbReference type="NCBI Taxonomy" id="45954"/>
    <lineage>
        <taxon>Eukaryota</taxon>
        <taxon>Metazoa</taxon>
        <taxon>Spiralia</taxon>
        <taxon>Lophotrochozoa</taxon>
        <taxon>Mollusca</taxon>
        <taxon>Bivalvia</taxon>
        <taxon>Autobranchia</taxon>
        <taxon>Heteroconchia</taxon>
        <taxon>Euheterodonta</taxon>
        <taxon>Imparidentia</taxon>
        <taxon>Neoheterodontei</taxon>
        <taxon>Myida</taxon>
        <taxon>Dreissenoidea</taxon>
        <taxon>Dreissenidae</taxon>
        <taxon>Dreissena</taxon>
    </lineage>
</organism>
<gene>
    <name evidence="3" type="ORF">DPMN_050300</name>
</gene>
<dbReference type="PANTHER" id="PTHR13802">
    <property type="entry name" value="MUCIN 4-RELATED"/>
    <property type="match status" value="1"/>
</dbReference>
<protein>
    <recommendedName>
        <fullName evidence="2">NIDO domain-containing protein</fullName>
    </recommendedName>
</protein>
<keyword evidence="1" id="KW-1015">Disulfide bond</keyword>
<evidence type="ECO:0000313" key="4">
    <source>
        <dbReference type="Proteomes" id="UP000828390"/>
    </source>
</evidence>
<comment type="caution">
    <text evidence="3">The sequence shown here is derived from an EMBL/GenBank/DDBJ whole genome shotgun (WGS) entry which is preliminary data.</text>
</comment>
<name>A0A9D4HP50_DREPO</name>
<reference evidence="3" key="2">
    <citation type="submission" date="2020-11" db="EMBL/GenBank/DDBJ databases">
        <authorList>
            <person name="McCartney M.A."/>
            <person name="Auch B."/>
            <person name="Kono T."/>
            <person name="Mallez S."/>
            <person name="Becker A."/>
            <person name="Gohl D.M."/>
            <person name="Silverstein K.A.T."/>
            <person name="Koren S."/>
            <person name="Bechman K.B."/>
            <person name="Herman A."/>
            <person name="Abrahante J.E."/>
            <person name="Garbe J."/>
        </authorList>
    </citation>
    <scope>NUCLEOTIDE SEQUENCE</scope>
    <source>
        <strain evidence="3">Duluth1</strain>
        <tissue evidence="3">Whole animal</tissue>
    </source>
</reference>
<evidence type="ECO:0000313" key="3">
    <source>
        <dbReference type="EMBL" id="KAH3724483.1"/>
    </source>
</evidence>
<dbReference type="InterPro" id="IPR003886">
    <property type="entry name" value="NIDO_dom"/>
</dbReference>
<evidence type="ECO:0000256" key="1">
    <source>
        <dbReference type="ARBA" id="ARBA00023157"/>
    </source>
</evidence>
<dbReference type="InterPro" id="IPR051495">
    <property type="entry name" value="Epithelial_Barrier/Signaling"/>
</dbReference>